<dbReference type="GO" id="GO:0003677">
    <property type="term" value="F:DNA binding"/>
    <property type="evidence" value="ECO:0007669"/>
    <property type="project" value="UniProtKB-KW"/>
</dbReference>
<evidence type="ECO:0000256" key="1">
    <source>
        <dbReference type="ARBA" id="ARBA00023125"/>
    </source>
</evidence>
<proteinExistence type="predicted"/>
<gene>
    <name evidence="2" type="ORF">MOC45_19865</name>
</gene>
<dbReference type="EMBL" id="JALANJ010000042">
    <property type="protein sequence ID" value="MCY8122815.1"/>
    <property type="molecule type" value="Genomic_DNA"/>
</dbReference>
<dbReference type="InterPro" id="IPR011010">
    <property type="entry name" value="DNA_brk_join_enz"/>
</dbReference>
<reference evidence="2" key="1">
    <citation type="submission" date="2022-02" db="EMBL/GenBank/DDBJ databases">
        <title>Crop Bioprotection Bacillus Genome Sequencing.</title>
        <authorList>
            <person name="Dunlap C."/>
        </authorList>
    </citation>
    <scope>NUCLEOTIDE SEQUENCE</scope>
    <source>
        <strain evidence="2">M18B4</strain>
    </source>
</reference>
<dbReference type="InterPro" id="IPR010998">
    <property type="entry name" value="Integrase_recombinase_N"/>
</dbReference>
<dbReference type="AlphaFoldDB" id="A0A9Q4DRE9"/>
<protein>
    <submittedName>
        <fullName evidence="2">Uncharacterized protein</fullName>
    </submittedName>
</protein>
<dbReference type="Gene3D" id="1.10.150.130">
    <property type="match status" value="1"/>
</dbReference>
<name>A0A9Q4DRE9_BACSC</name>
<accession>A0A9Q4DRE9</accession>
<comment type="caution">
    <text evidence="2">The sequence shown here is derived from an EMBL/GenBank/DDBJ whole genome shotgun (WGS) entry which is preliminary data.</text>
</comment>
<evidence type="ECO:0000313" key="3">
    <source>
        <dbReference type="Proteomes" id="UP001070352"/>
    </source>
</evidence>
<dbReference type="Proteomes" id="UP001070352">
    <property type="component" value="Unassembled WGS sequence"/>
</dbReference>
<organism evidence="2 3">
    <name type="scientific">Bacillus spizizenii</name>
    <name type="common">Bacillus subtilis subsp. spizizenii</name>
    <dbReference type="NCBI Taxonomy" id="96241"/>
    <lineage>
        <taxon>Bacteria</taxon>
        <taxon>Bacillati</taxon>
        <taxon>Bacillota</taxon>
        <taxon>Bacilli</taxon>
        <taxon>Bacillales</taxon>
        <taxon>Bacillaceae</taxon>
        <taxon>Bacillus</taxon>
    </lineage>
</organism>
<sequence>MNKKFKTALFKKESEMPFEQFAHDWLKTYGSSRVKISSVRARSISILFGGPYPITRITKKIYEERILELNEKYSTNYMDAFTLVEECFRKALTQGLIKNNPTEDFKMPKKQ</sequence>
<dbReference type="SUPFAM" id="SSF56349">
    <property type="entry name" value="DNA breaking-rejoining enzymes"/>
    <property type="match status" value="1"/>
</dbReference>
<keyword evidence="1" id="KW-0238">DNA-binding</keyword>
<evidence type="ECO:0000313" key="2">
    <source>
        <dbReference type="EMBL" id="MCY8122815.1"/>
    </source>
</evidence>